<dbReference type="Gene3D" id="3.40.630.40">
    <property type="entry name" value="Zn-dependent exopeptidases"/>
    <property type="match status" value="1"/>
</dbReference>
<dbReference type="Proteomes" id="UP000469385">
    <property type="component" value="Unassembled WGS sequence"/>
</dbReference>
<dbReference type="EMBL" id="WSEL01000003">
    <property type="protein sequence ID" value="MVQ29999.1"/>
    <property type="molecule type" value="Genomic_DNA"/>
</dbReference>
<organism evidence="1 2">
    <name type="scientific">Ramlibacter pinisoli</name>
    <dbReference type="NCBI Taxonomy" id="2682844"/>
    <lineage>
        <taxon>Bacteria</taxon>
        <taxon>Pseudomonadati</taxon>
        <taxon>Pseudomonadota</taxon>
        <taxon>Betaproteobacteria</taxon>
        <taxon>Burkholderiales</taxon>
        <taxon>Comamonadaceae</taxon>
        <taxon>Ramlibacter</taxon>
    </lineage>
</organism>
<gene>
    <name evidence="1" type="primary">hutG</name>
    <name evidence="1" type="ORF">GON04_11100</name>
</gene>
<sequence length="281" mass="31099">MVHTCIEEPTFVIERRGGPLLVSIPHLGTTIPDDLRHLYTEEALTVADTDWHLDRLYSFAKAMDATVLRAKVSRYVIDLNRPTNGDSLYPGLVTTTLCPAETFRGEPVYAGVSPPDAAEVERRVRAYWRPYHDALKQELQRLRASHANVLLWEAHSIASVLPRLFSGKLPSFNFGTADGQSCARAVIEGALDAVRATNESWVLNGRFKGGFITRRYGAPGDGIHAIQLEMCQSLYMDEAPPFGWRDDLAQIAIPTVQAAVQGALDRLARLPQSGTMELSRS</sequence>
<proteinExistence type="predicted"/>
<keyword evidence="1" id="KW-0378">Hydrolase</keyword>
<accession>A0A6N8ISU5</accession>
<dbReference type="InterPro" id="IPR010247">
    <property type="entry name" value="HutG_amidohyd"/>
</dbReference>
<dbReference type="EC" id="3.5.1.68" evidence="1"/>
<dbReference type="NCBIfam" id="TIGR02017">
    <property type="entry name" value="hutG_amidohyd"/>
    <property type="match status" value="1"/>
</dbReference>
<evidence type="ECO:0000313" key="1">
    <source>
        <dbReference type="EMBL" id="MVQ29999.1"/>
    </source>
</evidence>
<dbReference type="GO" id="GO:0050129">
    <property type="term" value="F:N-formylglutamate deformylase activity"/>
    <property type="evidence" value="ECO:0007669"/>
    <property type="project" value="UniProtKB-EC"/>
</dbReference>
<reference evidence="1 2" key="1">
    <citation type="submission" date="2019-12" db="EMBL/GenBank/DDBJ databases">
        <authorList>
            <person name="Huq M.A."/>
        </authorList>
    </citation>
    <scope>NUCLEOTIDE SEQUENCE [LARGE SCALE GENOMIC DNA]</scope>
    <source>
        <strain evidence="1 2">MAH-25</strain>
    </source>
</reference>
<name>A0A6N8ISU5_9BURK</name>
<dbReference type="SUPFAM" id="SSF53187">
    <property type="entry name" value="Zn-dependent exopeptidases"/>
    <property type="match status" value="1"/>
</dbReference>
<comment type="caution">
    <text evidence="1">The sequence shown here is derived from an EMBL/GenBank/DDBJ whole genome shotgun (WGS) entry which is preliminary data.</text>
</comment>
<protein>
    <submittedName>
        <fullName evidence="1">N-formylglutamate deformylase</fullName>
        <ecNumber evidence="1">3.5.1.68</ecNumber>
    </submittedName>
</protein>
<dbReference type="InterPro" id="IPR007709">
    <property type="entry name" value="N-FG_amidohydro"/>
</dbReference>
<keyword evidence="2" id="KW-1185">Reference proteome</keyword>
<dbReference type="AlphaFoldDB" id="A0A6N8ISU5"/>
<evidence type="ECO:0000313" key="2">
    <source>
        <dbReference type="Proteomes" id="UP000469385"/>
    </source>
</evidence>
<dbReference type="Pfam" id="PF05013">
    <property type="entry name" value="FGase"/>
    <property type="match status" value="1"/>
</dbReference>